<evidence type="ECO:0000313" key="3">
    <source>
        <dbReference type="Proteomes" id="UP001558652"/>
    </source>
</evidence>
<dbReference type="EMBL" id="JBFDAA010000014">
    <property type="protein sequence ID" value="KAL1122243.1"/>
    <property type="molecule type" value="Genomic_DNA"/>
</dbReference>
<organism evidence="2 3">
    <name type="scientific">Ranatra chinensis</name>
    <dbReference type="NCBI Taxonomy" id="642074"/>
    <lineage>
        <taxon>Eukaryota</taxon>
        <taxon>Metazoa</taxon>
        <taxon>Ecdysozoa</taxon>
        <taxon>Arthropoda</taxon>
        <taxon>Hexapoda</taxon>
        <taxon>Insecta</taxon>
        <taxon>Pterygota</taxon>
        <taxon>Neoptera</taxon>
        <taxon>Paraneoptera</taxon>
        <taxon>Hemiptera</taxon>
        <taxon>Heteroptera</taxon>
        <taxon>Panheteroptera</taxon>
        <taxon>Nepomorpha</taxon>
        <taxon>Nepidae</taxon>
        <taxon>Ranatrinae</taxon>
        <taxon>Ranatra</taxon>
    </lineage>
</organism>
<feature type="compositionally biased region" description="Basic and acidic residues" evidence="1">
    <location>
        <begin position="100"/>
        <end position="119"/>
    </location>
</feature>
<sequence>METDRAKVQRKEDGLRDRHEVLHDDGFGVVTGNPPPVYLPEVEGPGGALEWSSTQGHPEKEEIARRQSSAIFSGDNTADDNTADDNTGKNQPVITRIRARKIEDNPETLRAEALAEPRVKFTRGRPPLYKGDPCLVTAFPQHRGHPKQMSSGPGVDSHPSTTRGSRTLNRVRCRDSTGESRSAETTVPSRRASDKQTPPANIIYKGGL</sequence>
<dbReference type="AlphaFoldDB" id="A0ABD0YR14"/>
<feature type="compositionally biased region" description="Polar residues" evidence="1">
    <location>
        <begin position="158"/>
        <end position="168"/>
    </location>
</feature>
<feature type="compositionally biased region" description="Basic and acidic residues" evidence="1">
    <location>
        <begin position="172"/>
        <end position="182"/>
    </location>
</feature>
<feature type="region of interest" description="Disordered" evidence="1">
    <location>
        <begin position="43"/>
        <end position="208"/>
    </location>
</feature>
<comment type="caution">
    <text evidence="2">The sequence shown here is derived from an EMBL/GenBank/DDBJ whole genome shotgun (WGS) entry which is preliminary data.</text>
</comment>
<dbReference type="Proteomes" id="UP001558652">
    <property type="component" value="Unassembled WGS sequence"/>
</dbReference>
<reference evidence="2 3" key="1">
    <citation type="submission" date="2024-07" db="EMBL/GenBank/DDBJ databases">
        <title>Chromosome-level genome assembly of the water stick insect Ranatra chinensis (Heteroptera: Nepidae).</title>
        <authorList>
            <person name="Liu X."/>
        </authorList>
    </citation>
    <scope>NUCLEOTIDE SEQUENCE [LARGE SCALE GENOMIC DNA]</scope>
    <source>
        <strain evidence="2">Cailab_2021Rc</strain>
        <tissue evidence="2">Muscle</tissue>
    </source>
</reference>
<gene>
    <name evidence="2" type="ORF">AAG570_003648</name>
</gene>
<protein>
    <submittedName>
        <fullName evidence="2">Uncharacterized protein</fullName>
    </submittedName>
</protein>
<keyword evidence="3" id="KW-1185">Reference proteome</keyword>
<accession>A0ABD0YR14</accession>
<name>A0ABD0YR14_9HEMI</name>
<evidence type="ECO:0000313" key="2">
    <source>
        <dbReference type="EMBL" id="KAL1122243.1"/>
    </source>
</evidence>
<proteinExistence type="predicted"/>
<evidence type="ECO:0000256" key="1">
    <source>
        <dbReference type="SAM" id="MobiDB-lite"/>
    </source>
</evidence>